<dbReference type="SMART" id="SM00490">
    <property type="entry name" value="HELICc"/>
    <property type="match status" value="1"/>
</dbReference>
<dbReference type="InterPro" id="IPR014001">
    <property type="entry name" value="Helicase_ATP-bd"/>
</dbReference>
<dbReference type="InterPro" id="IPR012961">
    <property type="entry name" value="Ski2/MTR4_C"/>
</dbReference>
<protein>
    <submittedName>
        <fullName evidence="8">Uncharacterized protein</fullName>
    </submittedName>
</protein>
<dbReference type="InterPro" id="IPR050699">
    <property type="entry name" value="RNA-DNA_Helicase"/>
</dbReference>
<reference evidence="8" key="1">
    <citation type="submission" date="2020-06" db="EMBL/GenBank/DDBJ databases">
        <title>WGS assembly of Ceratodon purpureus strain R40.</title>
        <authorList>
            <person name="Carey S.B."/>
            <person name="Jenkins J."/>
            <person name="Shu S."/>
            <person name="Lovell J.T."/>
            <person name="Sreedasyam A."/>
            <person name="Maumus F."/>
            <person name="Tiley G.P."/>
            <person name="Fernandez-Pozo N."/>
            <person name="Barry K."/>
            <person name="Chen C."/>
            <person name="Wang M."/>
            <person name="Lipzen A."/>
            <person name="Daum C."/>
            <person name="Saski C.A."/>
            <person name="Payton A.C."/>
            <person name="Mcbreen J.C."/>
            <person name="Conrad R.E."/>
            <person name="Kollar L.M."/>
            <person name="Olsson S."/>
            <person name="Huttunen S."/>
            <person name="Landis J.B."/>
            <person name="Wickett N.J."/>
            <person name="Johnson M.G."/>
            <person name="Rensing S.A."/>
            <person name="Grimwood J."/>
            <person name="Schmutz J."/>
            <person name="Mcdaniel S.F."/>
        </authorList>
    </citation>
    <scope>NUCLEOTIDE SEQUENCE</scope>
    <source>
        <strain evidence="8">R40</strain>
    </source>
</reference>
<dbReference type="Gene3D" id="3.40.50.300">
    <property type="entry name" value="P-loop containing nucleotide triphosphate hydrolases"/>
    <property type="match status" value="2"/>
</dbReference>
<evidence type="ECO:0000313" key="9">
    <source>
        <dbReference type="Proteomes" id="UP000822688"/>
    </source>
</evidence>
<evidence type="ECO:0000256" key="4">
    <source>
        <dbReference type="ARBA" id="ARBA00022840"/>
    </source>
</evidence>
<dbReference type="SMART" id="SM01142">
    <property type="entry name" value="DSHCT"/>
    <property type="match status" value="1"/>
</dbReference>
<dbReference type="Pfam" id="PF25446">
    <property type="entry name" value="SH3_ISE2"/>
    <property type="match status" value="1"/>
</dbReference>
<evidence type="ECO:0000259" key="6">
    <source>
        <dbReference type="PROSITE" id="PS51192"/>
    </source>
</evidence>
<evidence type="ECO:0000256" key="2">
    <source>
        <dbReference type="ARBA" id="ARBA00022801"/>
    </source>
</evidence>
<proteinExistence type="predicted"/>
<feature type="domain" description="Helicase C-terminal" evidence="7">
    <location>
        <begin position="419"/>
        <end position="615"/>
    </location>
</feature>
<evidence type="ECO:0000313" key="8">
    <source>
        <dbReference type="EMBL" id="KAG0589660.1"/>
    </source>
</evidence>
<dbReference type="Pfam" id="PF08148">
    <property type="entry name" value="DSHCT"/>
    <property type="match status" value="1"/>
</dbReference>
<evidence type="ECO:0000256" key="5">
    <source>
        <dbReference type="SAM" id="MobiDB-lite"/>
    </source>
</evidence>
<feature type="region of interest" description="Disordered" evidence="5">
    <location>
        <begin position="371"/>
        <end position="400"/>
    </location>
</feature>
<dbReference type="InterPro" id="IPR001650">
    <property type="entry name" value="Helicase_C-like"/>
</dbReference>
<dbReference type="SMART" id="SM00487">
    <property type="entry name" value="DEXDc"/>
    <property type="match status" value="1"/>
</dbReference>
<dbReference type="GO" id="GO:0005524">
    <property type="term" value="F:ATP binding"/>
    <property type="evidence" value="ECO:0007669"/>
    <property type="project" value="UniProtKB-KW"/>
</dbReference>
<dbReference type="InterPro" id="IPR027417">
    <property type="entry name" value="P-loop_NTPase"/>
</dbReference>
<dbReference type="InterPro" id="IPR011545">
    <property type="entry name" value="DEAD/DEAH_box_helicase_dom"/>
</dbReference>
<feature type="domain" description="Helicase ATP-binding" evidence="6">
    <location>
        <begin position="149"/>
        <end position="313"/>
    </location>
</feature>
<comment type="caution">
    <text evidence="8">The sequence shown here is derived from an EMBL/GenBank/DDBJ whole genome shotgun (WGS) entry which is preliminary data.</text>
</comment>
<evidence type="ECO:0000259" key="7">
    <source>
        <dbReference type="PROSITE" id="PS51194"/>
    </source>
</evidence>
<organism evidence="8 9">
    <name type="scientific">Ceratodon purpureus</name>
    <name type="common">Fire moss</name>
    <name type="synonym">Dicranum purpureum</name>
    <dbReference type="NCBI Taxonomy" id="3225"/>
    <lineage>
        <taxon>Eukaryota</taxon>
        <taxon>Viridiplantae</taxon>
        <taxon>Streptophyta</taxon>
        <taxon>Embryophyta</taxon>
        <taxon>Bryophyta</taxon>
        <taxon>Bryophytina</taxon>
        <taxon>Bryopsida</taxon>
        <taxon>Dicranidae</taxon>
        <taxon>Pseudoditrichales</taxon>
        <taxon>Ditrichaceae</taxon>
        <taxon>Ceratodon</taxon>
    </lineage>
</organism>
<name>A0A8T0J146_CERPU</name>
<dbReference type="PANTHER" id="PTHR12131">
    <property type="entry name" value="ATP-DEPENDENT RNA AND DNA HELICASE"/>
    <property type="match status" value="1"/>
</dbReference>
<dbReference type="EMBL" id="CM026421">
    <property type="protein sequence ID" value="KAG0589660.1"/>
    <property type="molecule type" value="Genomic_DNA"/>
</dbReference>
<gene>
    <name evidence="8" type="ORF">KC19_1G037600</name>
</gene>
<accession>A0A8T0J146</accession>
<dbReference type="PROSITE" id="PS51192">
    <property type="entry name" value="HELICASE_ATP_BIND_1"/>
    <property type="match status" value="1"/>
</dbReference>
<dbReference type="GO" id="GO:0004386">
    <property type="term" value="F:helicase activity"/>
    <property type="evidence" value="ECO:0007669"/>
    <property type="project" value="UniProtKB-KW"/>
</dbReference>
<dbReference type="GO" id="GO:0003676">
    <property type="term" value="F:nucleic acid binding"/>
    <property type="evidence" value="ECO:0007669"/>
    <property type="project" value="InterPro"/>
</dbReference>
<dbReference type="GO" id="GO:0070478">
    <property type="term" value="P:nuclear-transcribed mRNA catabolic process, 3'-5' exonucleolytic nonsense-mediated decay"/>
    <property type="evidence" value="ECO:0007669"/>
    <property type="project" value="TreeGrafter"/>
</dbReference>
<keyword evidence="2" id="KW-0378">Hydrolase</keyword>
<keyword evidence="4" id="KW-0067">ATP-binding</keyword>
<dbReference type="CDD" id="cd18795">
    <property type="entry name" value="SF2_C_Ski2"/>
    <property type="match status" value="1"/>
</dbReference>
<dbReference type="Pfam" id="PF00270">
    <property type="entry name" value="DEAD"/>
    <property type="match status" value="1"/>
</dbReference>
<dbReference type="Proteomes" id="UP000822688">
    <property type="component" value="Chromosome 1"/>
</dbReference>
<evidence type="ECO:0000256" key="1">
    <source>
        <dbReference type="ARBA" id="ARBA00022741"/>
    </source>
</evidence>
<dbReference type="InterPro" id="IPR057416">
    <property type="entry name" value="SH3_ISE2"/>
</dbReference>
<dbReference type="GO" id="GO:0016787">
    <property type="term" value="F:hydrolase activity"/>
    <property type="evidence" value="ECO:0007669"/>
    <property type="project" value="UniProtKB-KW"/>
</dbReference>
<dbReference type="Gene3D" id="1.10.3380.30">
    <property type="match status" value="1"/>
</dbReference>
<keyword evidence="9" id="KW-1185">Reference proteome</keyword>
<sequence>MVMPILAPAMVTMMCTGEATMLLARWGGGRWGHLPPTPVRRGGSHAGGAAAAHPGVALRMGLPSGDASAGGAQPRARCRGRGWGRLKSCAAEVHCDVVSVPEGGDGDGVSDGQRRMQAFRERVRGRAVVVEDVASLYEYPLDDFQESGVSGFLEGFSLVVCAPTSSGKTLIAEAAAAAILARGKRLFYTTPLKALSNQKLREFQQIFGEDNVGILTGDTVWNRKAPIMVMTTEILRNMLYDSVGSILGKGWLVDVDAIVLDEVHYLSDISRGTVWEETIIYSPKDVQLICLSATVSNPEDLASWIERVHGPTKLVTASKRPVPLQWHFSTRQALLPLLNEESTAMNPKLKINQEKENKRMFMDYFGEKLSKKGQSSPLRTRVGFGGKDRGESRMQKSKETEKKLTEEQIMFLRRKQVPKIKDTLMQLKERDMLPAIWFIFSRKGCDLAVSYVEDCNLLSDDEARQVQEALREYQQQYPEAIRDIGVKALMQGAAAHHAGCLPTWKAFIEELFQRGLVKVVFTTETLAAGINMPARTAVLSSMSKRGNDGHTLLSSNAMLQMAGRAGRRGIDNQGHVVVVQTAFEGAEDAVSCILAGPEPLVSQFTTTYGMVLNLLAGPRVANRAEKSDDERDTRLTRRARTLDETRALVEQSFGNFIGSDILVSAQQHLTSLRQEIDRLQAENTSEGFFSTLSKELNKKQLQEYVTLSKKVAEAKDHVRKSQQMLQHSREKMIEQVMEECGDSRLAYVCVEYVDQLTGQEHMVSVACVGSFLHPPLGSDLQESELLELNSEEDESAISITSDVEDTHSMTSASPQYVGLGFDNCWYVFTGGSVSCIYNNSLSKPENPGECVGTLLKERLQADPPMWKKAGESGSSSSCAVWNAGSEADTSRWASQVPPIHELPKEWQKSSDVVKAEKVFANTNEDLVKLNKKLKLTQGYRKYKLLLDLQQKRKNKIANLQSTASSIDSRMKQLQPSGWKDFLQVMGVLQSAGALDAESNALLPLGETAAVVRGANELWLTLTFMRDVTYVLKPSQLAAACGALVSEGMKTRNKQISSARFSESRGVRDWVIKMEDLRSWLLRLQASHGVEIPVGLDKRFAGIVEAWASGVSWQELIEHSGMDEGDAARLLRQTLDLVSQVPFQPDRLFFLNFSVAGMKRQCTLRADQFHFIVIVDNRSVSLQRSTNRIFCSCSDCPLTSC</sequence>
<dbReference type="PROSITE" id="PS51194">
    <property type="entry name" value="HELICASE_CTER"/>
    <property type="match status" value="1"/>
</dbReference>
<keyword evidence="1" id="KW-0547">Nucleotide-binding</keyword>
<dbReference type="SUPFAM" id="SSF52540">
    <property type="entry name" value="P-loop containing nucleoside triphosphate hydrolases"/>
    <property type="match status" value="1"/>
</dbReference>
<feature type="compositionally biased region" description="Basic and acidic residues" evidence="5">
    <location>
        <begin position="386"/>
        <end position="400"/>
    </location>
</feature>
<dbReference type="PANTHER" id="PTHR12131:SF1">
    <property type="entry name" value="ATP-DEPENDENT RNA HELICASE SUPV3L1, MITOCHONDRIAL-RELATED"/>
    <property type="match status" value="1"/>
</dbReference>
<keyword evidence="3" id="KW-0347">Helicase</keyword>
<evidence type="ECO:0000256" key="3">
    <source>
        <dbReference type="ARBA" id="ARBA00022806"/>
    </source>
</evidence>
<dbReference type="GO" id="GO:0055087">
    <property type="term" value="C:Ski complex"/>
    <property type="evidence" value="ECO:0007669"/>
    <property type="project" value="TreeGrafter"/>
</dbReference>
<dbReference type="AlphaFoldDB" id="A0A8T0J146"/>